<gene>
    <name evidence="6" type="ORF">DSM3645_28097</name>
</gene>
<dbReference type="GO" id="GO:0003700">
    <property type="term" value="F:DNA-binding transcription factor activity"/>
    <property type="evidence" value="ECO:0007669"/>
    <property type="project" value="InterPro"/>
</dbReference>
<evidence type="ECO:0000259" key="5">
    <source>
        <dbReference type="PROSITE" id="PS01124"/>
    </source>
</evidence>
<dbReference type="STRING" id="314230.DSM3645_28097"/>
<evidence type="ECO:0000256" key="1">
    <source>
        <dbReference type="ARBA" id="ARBA00022491"/>
    </source>
</evidence>
<dbReference type="InterPro" id="IPR018060">
    <property type="entry name" value="HTH_AraC"/>
</dbReference>
<reference evidence="6 7" key="1">
    <citation type="submission" date="2006-02" db="EMBL/GenBank/DDBJ databases">
        <authorList>
            <person name="Amann R."/>
            <person name="Ferriera S."/>
            <person name="Johnson J."/>
            <person name="Kravitz S."/>
            <person name="Halpern A."/>
            <person name="Remington K."/>
            <person name="Beeson K."/>
            <person name="Tran B."/>
            <person name="Rogers Y.-H."/>
            <person name="Friedman R."/>
            <person name="Venter J.C."/>
        </authorList>
    </citation>
    <scope>NUCLEOTIDE SEQUENCE [LARGE SCALE GENOMIC DNA]</scope>
    <source>
        <strain evidence="6 7">DSM 3645</strain>
    </source>
</reference>
<keyword evidence="4" id="KW-0804">Transcription</keyword>
<feature type="domain" description="HTH araC/xylS-type" evidence="5">
    <location>
        <begin position="170"/>
        <end position="267"/>
    </location>
</feature>
<dbReference type="EMBL" id="AANZ01000004">
    <property type="protein sequence ID" value="EAQ81519.1"/>
    <property type="molecule type" value="Genomic_DNA"/>
</dbReference>
<name>A3ZP45_9BACT</name>
<keyword evidence="1" id="KW-0678">Repressor</keyword>
<dbReference type="PRINTS" id="PR00032">
    <property type="entry name" value="HTHARAC"/>
</dbReference>
<evidence type="ECO:0000256" key="4">
    <source>
        <dbReference type="ARBA" id="ARBA00023163"/>
    </source>
</evidence>
<dbReference type="FunFam" id="1.10.10.60:FF:000132">
    <property type="entry name" value="AraC family transcriptional regulator"/>
    <property type="match status" value="1"/>
</dbReference>
<dbReference type="Pfam" id="PF07883">
    <property type="entry name" value="Cupin_2"/>
    <property type="match status" value="1"/>
</dbReference>
<dbReference type="SMART" id="SM00342">
    <property type="entry name" value="HTH_ARAC"/>
    <property type="match status" value="1"/>
</dbReference>
<evidence type="ECO:0000313" key="7">
    <source>
        <dbReference type="Proteomes" id="UP000004358"/>
    </source>
</evidence>
<dbReference type="SUPFAM" id="SSF46689">
    <property type="entry name" value="Homeodomain-like"/>
    <property type="match status" value="1"/>
</dbReference>
<comment type="caution">
    <text evidence="6">The sequence shown here is derived from an EMBL/GenBank/DDBJ whole genome shotgun (WGS) entry which is preliminary data.</text>
</comment>
<evidence type="ECO:0000313" key="6">
    <source>
        <dbReference type="EMBL" id="EAQ81519.1"/>
    </source>
</evidence>
<dbReference type="InterPro" id="IPR011051">
    <property type="entry name" value="RmlC_Cupin_sf"/>
</dbReference>
<evidence type="ECO:0000256" key="2">
    <source>
        <dbReference type="ARBA" id="ARBA00023015"/>
    </source>
</evidence>
<dbReference type="CDD" id="cd06124">
    <property type="entry name" value="cupin_NimR-like_N"/>
    <property type="match status" value="1"/>
</dbReference>
<evidence type="ECO:0000256" key="3">
    <source>
        <dbReference type="ARBA" id="ARBA00023125"/>
    </source>
</evidence>
<dbReference type="Gene3D" id="2.60.120.10">
    <property type="entry name" value="Jelly Rolls"/>
    <property type="match status" value="1"/>
</dbReference>
<dbReference type="PANTHER" id="PTHR11019">
    <property type="entry name" value="HTH-TYPE TRANSCRIPTIONAL REGULATOR NIMR"/>
    <property type="match status" value="1"/>
</dbReference>
<dbReference type="GO" id="GO:0043565">
    <property type="term" value="F:sequence-specific DNA binding"/>
    <property type="evidence" value="ECO:0007669"/>
    <property type="project" value="InterPro"/>
</dbReference>
<dbReference type="InterPro" id="IPR013096">
    <property type="entry name" value="Cupin_2"/>
</dbReference>
<dbReference type="AlphaFoldDB" id="A3ZP45"/>
<dbReference type="SUPFAM" id="SSF51182">
    <property type="entry name" value="RmlC-like cupins"/>
    <property type="match status" value="1"/>
</dbReference>
<accession>A3ZP45</accession>
<dbReference type="Pfam" id="PF12833">
    <property type="entry name" value="HTH_18"/>
    <property type="match status" value="1"/>
</dbReference>
<dbReference type="Proteomes" id="UP000004358">
    <property type="component" value="Unassembled WGS sequence"/>
</dbReference>
<dbReference type="InterPro" id="IPR020449">
    <property type="entry name" value="Tscrpt_reg_AraC-type_HTH"/>
</dbReference>
<proteinExistence type="predicted"/>
<keyword evidence="2" id="KW-0805">Transcription regulation</keyword>
<dbReference type="PANTHER" id="PTHR11019:SF199">
    <property type="entry name" value="HTH-TYPE TRANSCRIPTIONAL REGULATOR NIMR"/>
    <property type="match status" value="1"/>
</dbReference>
<dbReference type="InterPro" id="IPR014710">
    <property type="entry name" value="RmlC-like_jellyroll"/>
</dbReference>
<dbReference type="eggNOG" id="COG2207">
    <property type="taxonomic scope" value="Bacteria"/>
</dbReference>
<protein>
    <submittedName>
        <fullName evidence="6">Probable transcriptional regulator, AraC family protein</fullName>
    </submittedName>
</protein>
<organism evidence="6 7">
    <name type="scientific">Blastopirellula marina DSM 3645</name>
    <dbReference type="NCBI Taxonomy" id="314230"/>
    <lineage>
        <taxon>Bacteria</taxon>
        <taxon>Pseudomonadati</taxon>
        <taxon>Planctomycetota</taxon>
        <taxon>Planctomycetia</taxon>
        <taxon>Pirellulales</taxon>
        <taxon>Pirellulaceae</taxon>
        <taxon>Blastopirellula</taxon>
    </lineage>
</organism>
<keyword evidence="3" id="KW-0238">DNA-binding</keyword>
<dbReference type="HOGENOM" id="CLU_000445_87_0_0"/>
<dbReference type="InterPro" id="IPR009057">
    <property type="entry name" value="Homeodomain-like_sf"/>
</dbReference>
<dbReference type="Gene3D" id="1.10.10.60">
    <property type="entry name" value="Homeodomain-like"/>
    <property type="match status" value="1"/>
</dbReference>
<sequence>MEKMTMPMYRENDDLTDPDLVPRPVMAVGGSIVTDPGGMELETHHHRKGELIYMTRGVLKCEVQQGLWIVPPQCAVWIPGGTRHSVNGVGAIDVYILFVEPASAPNLSDACCTVSVSPLLRELLLRCASFPTLYPVKGVESRIAAALLDELAVAPVEKLHLPMPADGRLRRIADGMTADPSDRATVQEWANRIGASERTLRRLVVQETGMSFGRWRQQLHIILALQWLSQGASVQSVATDLGYENASSFVVMFRKALGASPARYMTQRLAGSPPATLEM</sequence>
<dbReference type="PROSITE" id="PS01124">
    <property type="entry name" value="HTH_ARAC_FAMILY_2"/>
    <property type="match status" value="1"/>
</dbReference>